<dbReference type="EMBL" id="JANAVB010006198">
    <property type="protein sequence ID" value="KAJ6845571.1"/>
    <property type="molecule type" value="Genomic_DNA"/>
</dbReference>
<dbReference type="GO" id="GO:0019628">
    <property type="term" value="P:urate catabolic process"/>
    <property type="evidence" value="ECO:0007669"/>
    <property type="project" value="TreeGrafter"/>
</dbReference>
<feature type="binding site" evidence="8">
    <location>
        <position position="307"/>
    </location>
    <ligand>
        <name>substrate</name>
    </ligand>
</feature>
<dbReference type="FunFam" id="2.60.40.180:FF:000003">
    <property type="entry name" value="Uric acid degradation bifunctional protein TTL"/>
    <property type="match status" value="1"/>
</dbReference>
<dbReference type="GO" id="GO:0051997">
    <property type="term" value="F:2-oxo-4-hydroxy-4-carboxy-5-ureidoimidazoline decarboxylase activity"/>
    <property type="evidence" value="ECO:0007669"/>
    <property type="project" value="UniProtKB-EC"/>
</dbReference>
<keyword evidence="7" id="KW-0456">Lyase</keyword>
<evidence type="ECO:0000256" key="7">
    <source>
        <dbReference type="ARBA" id="ARBA00023239"/>
    </source>
</evidence>
<dbReference type="InterPro" id="IPR036778">
    <property type="entry name" value="OHCU_decarboxylase_sf"/>
</dbReference>
<dbReference type="PRINTS" id="PR00189">
    <property type="entry name" value="TRNSTHYRETIN"/>
</dbReference>
<dbReference type="InterPro" id="IPR023418">
    <property type="entry name" value="Thyroxine_BS"/>
</dbReference>
<evidence type="ECO:0000259" key="9">
    <source>
        <dbReference type="Pfam" id="PF00576"/>
    </source>
</evidence>
<reference evidence="11" key="1">
    <citation type="journal article" date="2023" name="GigaByte">
        <title>Genome assembly of the bearded iris, Iris pallida Lam.</title>
        <authorList>
            <person name="Bruccoleri R.E."/>
            <person name="Oakeley E.J."/>
            <person name="Faust A.M.E."/>
            <person name="Altorfer M."/>
            <person name="Dessus-Babus S."/>
            <person name="Burckhardt D."/>
            <person name="Oertli M."/>
            <person name="Naumann U."/>
            <person name="Petersen F."/>
            <person name="Wong J."/>
        </authorList>
    </citation>
    <scope>NUCLEOTIDE SEQUENCE</scope>
    <source>
        <strain evidence="11">GSM-AAB239-AS_SAM_17_03QT</strain>
    </source>
</reference>
<organism evidence="11 12">
    <name type="scientific">Iris pallida</name>
    <name type="common">Sweet iris</name>
    <dbReference type="NCBI Taxonomy" id="29817"/>
    <lineage>
        <taxon>Eukaryota</taxon>
        <taxon>Viridiplantae</taxon>
        <taxon>Streptophyta</taxon>
        <taxon>Embryophyta</taxon>
        <taxon>Tracheophyta</taxon>
        <taxon>Spermatophyta</taxon>
        <taxon>Magnoliopsida</taxon>
        <taxon>Liliopsida</taxon>
        <taxon>Asparagales</taxon>
        <taxon>Iridaceae</taxon>
        <taxon>Iridoideae</taxon>
        <taxon>Irideae</taxon>
        <taxon>Iris</taxon>
    </lineage>
</organism>
<evidence type="ECO:0000256" key="6">
    <source>
        <dbReference type="ARBA" id="ARBA00022801"/>
    </source>
</evidence>
<dbReference type="AlphaFoldDB" id="A0AAX6HXX3"/>
<reference evidence="11" key="2">
    <citation type="submission" date="2023-04" db="EMBL/GenBank/DDBJ databases">
        <authorList>
            <person name="Bruccoleri R.E."/>
            <person name="Oakeley E.J."/>
            <person name="Faust A.-M."/>
            <person name="Dessus-Babus S."/>
            <person name="Altorfer M."/>
            <person name="Burckhardt D."/>
            <person name="Oertli M."/>
            <person name="Naumann U."/>
            <person name="Petersen F."/>
            <person name="Wong J."/>
        </authorList>
    </citation>
    <scope>NUCLEOTIDE SEQUENCE</scope>
    <source>
        <strain evidence="11">GSM-AAB239-AS_SAM_17_03QT</strain>
        <tissue evidence="11">Leaf</tissue>
    </source>
</reference>
<feature type="binding site" evidence="8">
    <location>
        <position position="194"/>
    </location>
    <ligand>
        <name>substrate</name>
    </ligand>
</feature>
<comment type="catalytic activity">
    <reaction evidence="2">
        <text>5-hydroxy-2-oxo-4-ureido-2,5-dihydro-1H-imidazole-5-carboxylate + H(+) = (S)-allantoin + CO2</text>
        <dbReference type="Rhea" id="RHEA:26301"/>
        <dbReference type="ChEBI" id="CHEBI:15378"/>
        <dbReference type="ChEBI" id="CHEBI:15678"/>
        <dbReference type="ChEBI" id="CHEBI:16526"/>
        <dbReference type="ChEBI" id="CHEBI:58639"/>
        <dbReference type="EC" id="4.1.1.97"/>
    </reaction>
</comment>
<dbReference type="Pfam" id="PF09349">
    <property type="entry name" value="OHCU_decarbox"/>
    <property type="match status" value="1"/>
</dbReference>
<sequence length="310" mass="34419">MVAASPFSDLDHAVRSARDIWFNKVDVKGWLESFAAHPEIGGSSKSISQWSKEEQSVALAAATGSTMQELVEWNARYKEKFGFVFLICASGRGTPDILAELKKEEKRYLNRPIVELEIAAQEEMKIIELRLEKLFKFDVRTTPSETTPQTVSHSNKAEDRIGRIGAHISAASKAPEPPEVSAKLGRTRPPITTHVLDVARGSPAAGLEVQLEMWKSNGKSPSFVEQGSGNWLRLGSSFTNTDGRSGHLMEITEYITPGFYRISFDTGKYAPSGFYPYVSIVFEIKEAQKAEHFHAPLLFSPFSITTYRGS</sequence>
<keyword evidence="6" id="KW-0378">Hydrolase</keyword>
<comment type="catalytic activity">
    <reaction evidence="1">
        <text>5-hydroxyisourate + H2O = 5-hydroxy-2-oxo-4-ureido-2,5-dihydro-1H-imidazole-5-carboxylate + H(+)</text>
        <dbReference type="Rhea" id="RHEA:23736"/>
        <dbReference type="ChEBI" id="CHEBI:15377"/>
        <dbReference type="ChEBI" id="CHEBI:15378"/>
        <dbReference type="ChEBI" id="CHEBI:18072"/>
        <dbReference type="ChEBI" id="CHEBI:58639"/>
        <dbReference type="EC" id="3.5.2.17"/>
    </reaction>
</comment>
<proteinExistence type="predicted"/>
<dbReference type="GO" id="GO:0006144">
    <property type="term" value="P:purine nucleobase metabolic process"/>
    <property type="evidence" value="ECO:0007669"/>
    <property type="project" value="UniProtKB-KW"/>
</dbReference>
<dbReference type="InterPro" id="IPR036817">
    <property type="entry name" value="Transthyretin/HIU_hydrolase_sf"/>
</dbReference>
<dbReference type="GO" id="GO:0005777">
    <property type="term" value="C:peroxisome"/>
    <property type="evidence" value="ECO:0007669"/>
    <property type="project" value="TreeGrafter"/>
</dbReference>
<feature type="binding site" evidence="8">
    <location>
        <position position="244"/>
    </location>
    <ligand>
        <name>substrate</name>
    </ligand>
</feature>
<evidence type="ECO:0000259" key="10">
    <source>
        <dbReference type="Pfam" id="PF09349"/>
    </source>
</evidence>
<dbReference type="InterPro" id="IPR018020">
    <property type="entry name" value="OHCU_decarboxylase"/>
</dbReference>
<dbReference type="PROSITE" id="PS00768">
    <property type="entry name" value="TRANSTHYRETIN_1"/>
    <property type="match status" value="1"/>
</dbReference>
<comment type="caution">
    <text evidence="11">The sequence shown here is derived from an EMBL/GenBank/DDBJ whole genome shotgun (WGS) entry which is preliminary data.</text>
</comment>
<comment type="pathway">
    <text evidence="3">Purine metabolism; urate degradation; (S)-allantoin from urate: step 3/3.</text>
</comment>
<evidence type="ECO:0000313" key="11">
    <source>
        <dbReference type="EMBL" id="KAJ6845571.1"/>
    </source>
</evidence>
<dbReference type="SUPFAM" id="SSF49472">
    <property type="entry name" value="Transthyretin (synonym: prealbumin)"/>
    <property type="match status" value="1"/>
</dbReference>
<dbReference type="InterPro" id="IPR014306">
    <property type="entry name" value="Hydroxyisourate_hydrolase"/>
</dbReference>
<feature type="domain" description="Transthyretin/hydroxyisourate hydrolase" evidence="9">
    <location>
        <begin position="191"/>
        <end position="309"/>
    </location>
</feature>
<name>A0AAX6HXX3_IRIPA</name>
<accession>A0AAX6HXX3</accession>
<dbReference type="Proteomes" id="UP001140949">
    <property type="component" value="Unassembled WGS sequence"/>
</dbReference>
<dbReference type="InterPro" id="IPR000895">
    <property type="entry name" value="Transthyretin/HIU_hydrolase"/>
</dbReference>
<keyword evidence="5" id="KW-0210">Decarboxylase</keyword>
<evidence type="ECO:0000256" key="1">
    <source>
        <dbReference type="ARBA" id="ARBA00001043"/>
    </source>
</evidence>
<evidence type="ECO:0000256" key="4">
    <source>
        <dbReference type="ARBA" id="ARBA00022631"/>
    </source>
</evidence>
<evidence type="ECO:0000256" key="3">
    <source>
        <dbReference type="ARBA" id="ARBA00004754"/>
    </source>
</evidence>
<dbReference type="SUPFAM" id="SSF158694">
    <property type="entry name" value="UraD-Like"/>
    <property type="match status" value="1"/>
</dbReference>
<gene>
    <name evidence="11" type="ORF">M6B38_287675</name>
</gene>
<feature type="domain" description="Oxo-4-hydroxy-4-carboxy-5-ureidoimidazoline decarboxylase" evidence="10">
    <location>
        <begin position="2"/>
        <end position="132"/>
    </location>
</feature>
<evidence type="ECO:0000256" key="2">
    <source>
        <dbReference type="ARBA" id="ARBA00001163"/>
    </source>
</evidence>
<evidence type="ECO:0008006" key="13">
    <source>
        <dbReference type="Google" id="ProtNLM"/>
    </source>
</evidence>
<dbReference type="PANTHER" id="PTHR43466:SF1">
    <property type="entry name" value="2-OXO-4-HYDROXY-4-CARBOXY-5-UREIDOIMIDAZOLINE DECARBOXYLASE-RELATED"/>
    <property type="match status" value="1"/>
</dbReference>
<dbReference type="GO" id="GO:0033971">
    <property type="term" value="F:hydroxyisourate hydrolase activity"/>
    <property type="evidence" value="ECO:0007669"/>
    <property type="project" value="UniProtKB-EC"/>
</dbReference>
<protein>
    <recommendedName>
        <fullName evidence="13">Hydroxyisourate hydrolase</fullName>
    </recommendedName>
</protein>
<dbReference type="Gene3D" id="1.10.3330.10">
    <property type="entry name" value="Oxo-4-hydroxy-4-carboxy-5-ureidoimidazoline decarboxylase"/>
    <property type="match status" value="1"/>
</dbReference>
<evidence type="ECO:0000256" key="5">
    <source>
        <dbReference type="ARBA" id="ARBA00022793"/>
    </source>
</evidence>
<dbReference type="CDD" id="cd05822">
    <property type="entry name" value="TLP_HIUase"/>
    <property type="match status" value="1"/>
</dbReference>
<dbReference type="Pfam" id="PF00576">
    <property type="entry name" value="Transthyretin"/>
    <property type="match status" value="1"/>
</dbReference>
<keyword evidence="4" id="KW-0659">Purine metabolism</keyword>
<dbReference type="PANTHER" id="PTHR43466">
    <property type="entry name" value="2-OXO-4-HYDROXY-4-CARBOXY-5-UREIDOIMIDAZOLINE DECARBOXYLASE-RELATED"/>
    <property type="match status" value="1"/>
</dbReference>
<evidence type="ECO:0000313" key="12">
    <source>
        <dbReference type="Proteomes" id="UP001140949"/>
    </source>
</evidence>
<keyword evidence="12" id="KW-1185">Reference proteome</keyword>
<dbReference type="Gene3D" id="2.60.40.180">
    <property type="entry name" value="Transthyretin/hydroxyisourate hydrolase domain"/>
    <property type="match status" value="1"/>
</dbReference>
<evidence type="ECO:0000256" key="8">
    <source>
        <dbReference type="PIRSR" id="PIRSR600895-51"/>
    </source>
</evidence>
<dbReference type="InterPro" id="IPR023416">
    <property type="entry name" value="Transthyretin/HIU_hydrolase_d"/>
</dbReference>